<gene>
    <name evidence="1" type="ORF">PPL_08234</name>
</gene>
<dbReference type="InParanoid" id="D3BIZ9"/>
<proteinExistence type="predicted"/>
<organism evidence="1 2">
    <name type="scientific">Heterostelium pallidum (strain ATCC 26659 / Pp 5 / PN500)</name>
    <name type="common">Cellular slime mold</name>
    <name type="synonym">Polysphondylium pallidum</name>
    <dbReference type="NCBI Taxonomy" id="670386"/>
    <lineage>
        <taxon>Eukaryota</taxon>
        <taxon>Amoebozoa</taxon>
        <taxon>Evosea</taxon>
        <taxon>Eumycetozoa</taxon>
        <taxon>Dictyostelia</taxon>
        <taxon>Acytosteliales</taxon>
        <taxon>Acytosteliaceae</taxon>
        <taxon>Heterostelium</taxon>
    </lineage>
</organism>
<dbReference type="EMBL" id="ADBJ01000037">
    <property type="protein sequence ID" value="EFA78773.1"/>
    <property type="molecule type" value="Genomic_DNA"/>
</dbReference>
<name>D3BIZ9_HETP5</name>
<keyword evidence="2" id="KW-1185">Reference proteome</keyword>
<evidence type="ECO:0000313" key="2">
    <source>
        <dbReference type="Proteomes" id="UP000001396"/>
    </source>
</evidence>
<evidence type="ECO:0000313" key="1">
    <source>
        <dbReference type="EMBL" id="EFA78773.1"/>
    </source>
</evidence>
<dbReference type="RefSeq" id="XP_020430897.1">
    <property type="nucleotide sequence ID" value="XM_020579058.1"/>
</dbReference>
<accession>D3BIZ9</accession>
<comment type="caution">
    <text evidence="1">The sequence shown here is derived from an EMBL/GenBank/DDBJ whole genome shotgun (WGS) entry which is preliminary data.</text>
</comment>
<reference evidence="1 2" key="1">
    <citation type="journal article" date="2011" name="Genome Res.">
        <title>Phylogeny-wide analysis of social amoeba genomes highlights ancient origins for complex intercellular communication.</title>
        <authorList>
            <person name="Heidel A.J."/>
            <person name="Lawal H.M."/>
            <person name="Felder M."/>
            <person name="Schilde C."/>
            <person name="Helps N.R."/>
            <person name="Tunggal B."/>
            <person name="Rivero F."/>
            <person name="John U."/>
            <person name="Schleicher M."/>
            <person name="Eichinger L."/>
            <person name="Platzer M."/>
            <person name="Noegel A.A."/>
            <person name="Schaap P."/>
            <person name="Gloeckner G."/>
        </authorList>
    </citation>
    <scope>NUCLEOTIDE SEQUENCE [LARGE SCALE GENOMIC DNA]</scope>
    <source>
        <strain evidence="2">ATCC 26659 / Pp 5 / PN500</strain>
    </source>
</reference>
<protein>
    <submittedName>
        <fullName evidence="1">Uncharacterized protein</fullName>
    </submittedName>
</protein>
<dbReference type="Proteomes" id="UP000001396">
    <property type="component" value="Unassembled WGS sequence"/>
</dbReference>
<dbReference type="GeneID" id="31363714"/>
<sequence length="170" mass="20005">MSVPVFFDLSGSLSQSIKFDRIDGSSLTNNNKSLYLFATHNSIEQLNFDPHKSNYDFNRTYPSIISICEDIYVLGHIHQGNFFIYDNNKKQLIKYNVENKKSINLKPIPIKESDKFLMYHRESPSSSFIYSFGGVKLGNFKYSIEHNRWEQFFKDDKFERDWCPSTPIIF</sequence>
<dbReference type="AlphaFoldDB" id="D3BIZ9"/>